<dbReference type="InterPro" id="IPR001138">
    <property type="entry name" value="Zn2Cys6_DnaBD"/>
</dbReference>
<dbReference type="InterPro" id="IPR053157">
    <property type="entry name" value="Sterol_Uptake_Regulator"/>
</dbReference>
<dbReference type="SUPFAM" id="SSF57701">
    <property type="entry name" value="Zn2/Cys6 DNA-binding domain"/>
    <property type="match status" value="1"/>
</dbReference>
<proteinExistence type="predicted"/>
<dbReference type="KEGG" id="sapo:SAPIO_CDS9105"/>
<dbReference type="GO" id="GO:0001228">
    <property type="term" value="F:DNA-binding transcription activator activity, RNA polymerase II-specific"/>
    <property type="evidence" value="ECO:0007669"/>
    <property type="project" value="TreeGrafter"/>
</dbReference>
<dbReference type="OMA" id="WQNHTRD"/>
<dbReference type="Proteomes" id="UP000028545">
    <property type="component" value="Unassembled WGS sequence"/>
</dbReference>
<dbReference type="InterPro" id="IPR036864">
    <property type="entry name" value="Zn2-C6_fun-type_DNA-bd_sf"/>
</dbReference>
<dbReference type="PANTHER" id="PTHR47784">
    <property type="entry name" value="STEROL UPTAKE CONTROL PROTEIN 2"/>
    <property type="match status" value="1"/>
</dbReference>
<dbReference type="SMART" id="SM00066">
    <property type="entry name" value="GAL4"/>
    <property type="match status" value="1"/>
</dbReference>
<dbReference type="OrthoDB" id="4937900at2759"/>
<protein>
    <recommendedName>
        <fullName evidence="2">Zn(2)-C6 fungal-type domain-containing protein</fullName>
    </recommendedName>
</protein>
<dbReference type="GeneID" id="27728177"/>
<reference evidence="3 4" key="1">
    <citation type="journal article" date="2014" name="Genome Announc.">
        <title>Draft genome sequence of the pathogenic fungus Scedosporium apiospermum.</title>
        <authorList>
            <person name="Vandeputte P."/>
            <person name="Ghamrawi S."/>
            <person name="Rechenmann M."/>
            <person name="Iltis A."/>
            <person name="Giraud S."/>
            <person name="Fleury M."/>
            <person name="Thornton C."/>
            <person name="Delhaes L."/>
            <person name="Meyer W."/>
            <person name="Papon N."/>
            <person name="Bouchara J.P."/>
        </authorList>
    </citation>
    <scope>NUCLEOTIDE SEQUENCE [LARGE SCALE GENOMIC DNA]</scope>
    <source>
        <strain evidence="3 4">IHEM 14462</strain>
    </source>
</reference>
<feature type="domain" description="Zn(2)-C6 fungal-type" evidence="2">
    <location>
        <begin position="18"/>
        <end position="48"/>
    </location>
</feature>
<keyword evidence="1" id="KW-0539">Nucleus</keyword>
<dbReference type="EMBL" id="JOWA01000132">
    <property type="protein sequence ID" value="KEZ40092.1"/>
    <property type="molecule type" value="Genomic_DNA"/>
</dbReference>
<dbReference type="GO" id="GO:0008270">
    <property type="term" value="F:zinc ion binding"/>
    <property type="evidence" value="ECO:0007669"/>
    <property type="project" value="InterPro"/>
</dbReference>
<dbReference type="Gene3D" id="4.10.240.10">
    <property type="entry name" value="Zn(2)-C6 fungal-type DNA-binding domain"/>
    <property type="match status" value="1"/>
</dbReference>
<dbReference type="CDD" id="cd00067">
    <property type="entry name" value="GAL4"/>
    <property type="match status" value="1"/>
</dbReference>
<dbReference type="PROSITE" id="PS50048">
    <property type="entry name" value="ZN2_CY6_FUNGAL_2"/>
    <property type="match status" value="1"/>
</dbReference>
<evidence type="ECO:0000313" key="4">
    <source>
        <dbReference type="Proteomes" id="UP000028545"/>
    </source>
</evidence>
<dbReference type="Pfam" id="PF00172">
    <property type="entry name" value="Zn_clus"/>
    <property type="match status" value="1"/>
</dbReference>
<dbReference type="VEuPathDB" id="FungiDB:SAPIO_CDS9105"/>
<dbReference type="PROSITE" id="PS00463">
    <property type="entry name" value="ZN2_CY6_FUNGAL_1"/>
    <property type="match status" value="1"/>
</dbReference>
<evidence type="ECO:0000259" key="2">
    <source>
        <dbReference type="PROSITE" id="PS50048"/>
    </source>
</evidence>
<dbReference type="HOGENOM" id="CLU_042553_0_0_1"/>
<comment type="caution">
    <text evidence="3">The sequence shown here is derived from an EMBL/GenBank/DDBJ whole genome shotgun (WGS) entry which is preliminary data.</text>
</comment>
<evidence type="ECO:0000313" key="3">
    <source>
        <dbReference type="EMBL" id="KEZ40092.1"/>
    </source>
</evidence>
<sequence length="432" mass="48857">MTPPVNRKKKFHRRSRNGCVACRKRHIRCDETKPFCTWCLQKGTLCEYQEDSGSEAQAKYKYPALLPKCSVSDMTPNHQLAGYAVEMPAESRWLFHQFSTFAFHAPKGVERGQNNAATLSNPSALHASLVLSACQLAWITDSVPRIKVAYYYHKAAAYRAIREQVSDPSKATSDLNLTVIAMLGTAEPGLPQRMIAIARDNFQSGKNLHLLSNIVHDTTLLGLVSISAYPDPSTNAKGGDGYRDTCAQPKTPGEQAWVKCVKLLDQTLTRRYSSGIGNAFNRHVDSSKTAFITLFMYLYAALPQFNLEPALTFWLLEQMSCDVEDKEYAMVAGIWSSQFWIWAVMFGAAVASACKVNAAAEEKELRKWRAFYDEKMRFFAETIKSRRWQDIRCEIWQPESEQGFNLDDDLRMLWVEAVGVEDETWGTLPRDV</sequence>
<accession>A0A084FYD0</accession>
<keyword evidence="4" id="KW-1185">Reference proteome</keyword>
<dbReference type="RefSeq" id="XP_016639891.1">
    <property type="nucleotide sequence ID" value="XM_016790588.1"/>
</dbReference>
<evidence type="ECO:0000256" key="1">
    <source>
        <dbReference type="ARBA" id="ARBA00023242"/>
    </source>
</evidence>
<dbReference type="PANTHER" id="PTHR47784:SF5">
    <property type="entry name" value="STEROL UPTAKE CONTROL PROTEIN 2"/>
    <property type="match status" value="1"/>
</dbReference>
<name>A0A084FYD0_PSEDA</name>
<gene>
    <name evidence="3" type="ORF">SAPIO_CDS9105</name>
</gene>
<organism evidence="3 4">
    <name type="scientific">Pseudallescheria apiosperma</name>
    <name type="common">Scedosporium apiospermum</name>
    <dbReference type="NCBI Taxonomy" id="563466"/>
    <lineage>
        <taxon>Eukaryota</taxon>
        <taxon>Fungi</taxon>
        <taxon>Dikarya</taxon>
        <taxon>Ascomycota</taxon>
        <taxon>Pezizomycotina</taxon>
        <taxon>Sordariomycetes</taxon>
        <taxon>Hypocreomycetidae</taxon>
        <taxon>Microascales</taxon>
        <taxon>Microascaceae</taxon>
        <taxon>Scedosporium</taxon>
    </lineage>
</organism>
<dbReference type="AlphaFoldDB" id="A0A084FYD0"/>